<accession>A0ABW4QBU5</accession>
<dbReference type="Proteomes" id="UP001597307">
    <property type="component" value="Unassembled WGS sequence"/>
</dbReference>
<dbReference type="EMBL" id="JBHUGA010000067">
    <property type="protein sequence ID" value="MFD1848119.1"/>
    <property type="molecule type" value="Genomic_DNA"/>
</dbReference>
<gene>
    <name evidence="2" type="ORF">ACFSFX_16160</name>
</gene>
<organism evidence="2 3">
    <name type="scientific">Arthrobacter flavus</name>
    <dbReference type="NCBI Taxonomy" id="95172"/>
    <lineage>
        <taxon>Bacteria</taxon>
        <taxon>Bacillati</taxon>
        <taxon>Actinomycetota</taxon>
        <taxon>Actinomycetes</taxon>
        <taxon>Micrococcales</taxon>
        <taxon>Micrococcaceae</taxon>
        <taxon>Arthrobacter</taxon>
    </lineage>
</organism>
<feature type="transmembrane region" description="Helical" evidence="1">
    <location>
        <begin position="12"/>
        <end position="35"/>
    </location>
</feature>
<comment type="caution">
    <text evidence="2">The sequence shown here is derived from an EMBL/GenBank/DDBJ whole genome shotgun (WGS) entry which is preliminary data.</text>
</comment>
<dbReference type="RefSeq" id="WP_343881591.1">
    <property type="nucleotide sequence ID" value="NZ_BAAAIJ010000059.1"/>
</dbReference>
<protein>
    <submittedName>
        <fullName evidence="2">SHOCT domain-containing protein</fullName>
    </submittedName>
</protein>
<evidence type="ECO:0000313" key="3">
    <source>
        <dbReference type="Proteomes" id="UP001597307"/>
    </source>
</evidence>
<name>A0ABW4QBU5_9MICC</name>
<sequence length="129" mass="14739">MEILSTVWDFFWLLIWIYAVIAFLTLLFSVVADLFRDETLSGWLKAAWLIFLVFVPFISILVYLITRGDGMADRGQRLATERREAQAEYIRSAVGTSISDEISKARALLDAGTISAEEYELIKQRTLAR</sequence>
<feature type="transmembrane region" description="Helical" evidence="1">
    <location>
        <begin position="47"/>
        <end position="66"/>
    </location>
</feature>
<evidence type="ECO:0000256" key="1">
    <source>
        <dbReference type="SAM" id="Phobius"/>
    </source>
</evidence>
<keyword evidence="3" id="KW-1185">Reference proteome</keyword>
<keyword evidence="1" id="KW-1133">Transmembrane helix</keyword>
<keyword evidence="1" id="KW-0812">Transmembrane</keyword>
<keyword evidence="1" id="KW-0472">Membrane</keyword>
<reference evidence="3" key="1">
    <citation type="journal article" date="2019" name="Int. J. Syst. Evol. Microbiol.">
        <title>The Global Catalogue of Microorganisms (GCM) 10K type strain sequencing project: providing services to taxonomists for standard genome sequencing and annotation.</title>
        <authorList>
            <consortium name="The Broad Institute Genomics Platform"/>
            <consortium name="The Broad Institute Genome Sequencing Center for Infectious Disease"/>
            <person name="Wu L."/>
            <person name="Ma J."/>
        </authorList>
    </citation>
    <scope>NUCLEOTIDE SEQUENCE [LARGE SCALE GENOMIC DNA]</scope>
    <source>
        <strain evidence="3">JCM 11496</strain>
    </source>
</reference>
<proteinExistence type="predicted"/>
<evidence type="ECO:0000313" key="2">
    <source>
        <dbReference type="EMBL" id="MFD1848119.1"/>
    </source>
</evidence>